<dbReference type="Pfam" id="PF05318">
    <property type="entry name" value="Tombus_movement"/>
    <property type="match status" value="1"/>
</dbReference>
<dbReference type="GeneID" id="3882112"/>
<reference evidence="3 4" key="1">
    <citation type="journal article" date="2006" name="Phytopathology">
        <title>Biological and molecular characterization of a novel carmovirus isolated from angelonia.</title>
        <authorList>
            <person name="Adkins S."/>
            <person name="Hammond J."/>
            <person name="Gera A."/>
            <person name="Maroon-Lango C.J."/>
            <person name="Sobolev I."/>
            <person name="Harness A."/>
            <person name="Zeidan M."/>
            <person name="Spiegal S."/>
        </authorList>
    </citation>
    <scope>NUCLEOTIDE SEQUENCE [LARGE SCALE GENOMIC DNA]</scope>
    <source>
        <strain evidence="3">Florida</strain>
    </source>
</reference>
<dbReference type="InterPro" id="IPR007982">
    <property type="entry name" value="Tombusvirus_movement"/>
</dbReference>
<proteinExistence type="predicted"/>
<evidence type="ECO:0000256" key="2">
    <source>
        <dbReference type="ARBA" id="ARBA00023031"/>
    </source>
</evidence>
<keyword evidence="4" id="KW-1185">Reference proteome</keyword>
<dbReference type="KEGG" id="vg:3882112"/>
<name>Q2Q472_9TOMB</name>
<accession>Q2Q472</accession>
<evidence type="ECO:0000313" key="4">
    <source>
        <dbReference type="Proteomes" id="UP000204344"/>
    </source>
</evidence>
<organism evidence="3 4">
    <name type="scientific">Angelonia flower break virus</name>
    <dbReference type="NCBI Taxonomy" id="352882"/>
    <lineage>
        <taxon>Viruses</taxon>
        <taxon>Riboviria</taxon>
        <taxon>Orthornavirae</taxon>
        <taxon>Kitrinoviricota</taxon>
        <taxon>Tolucaviricetes</taxon>
        <taxon>Tolivirales</taxon>
        <taxon>Tombusviridae</taxon>
        <taxon>Procedovirinae</taxon>
        <taxon>Alphacarmovirus</taxon>
        <taxon>Alphacarmovirus angeloniae</taxon>
    </lineage>
</organism>
<dbReference type="EMBL" id="DQ219415">
    <property type="protein sequence ID" value="ABB29870.1"/>
    <property type="molecule type" value="Genomic_RNA"/>
</dbReference>
<keyword evidence="1" id="KW-0813">Transport</keyword>
<protein>
    <submittedName>
        <fullName evidence="3">P7</fullName>
    </submittedName>
</protein>
<gene>
    <name evidence="3" type="primary">p7</name>
</gene>
<dbReference type="RefSeq" id="YP_459962.1">
    <property type="nucleotide sequence ID" value="NC_007733.2"/>
</dbReference>
<dbReference type="GO" id="GO:0046740">
    <property type="term" value="P:transport of virus in host, cell to cell"/>
    <property type="evidence" value="ECO:0007669"/>
    <property type="project" value="UniProtKB-KW"/>
</dbReference>
<dbReference type="Proteomes" id="UP000204344">
    <property type="component" value="Segment"/>
</dbReference>
<evidence type="ECO:0000313" key="3">
    <source>
        <dbReference type="EMBL" id="ABB29870.1"/>
    </source>
</evidence>
<evidence type="ECO:0000256" key="1">
    <source>
        <dbReference type="ARBA" id="ARBA00022448"/>
    </source>
</evidence>
<sequence length="61" mass="6735">MDIEIKEIDNRSGKTVVNRGKTKAKKSIAKDAIRKPQSDSSIGGNWVVVADTVNFEFTINL</sequence>
<keyword evidence="2" id="KW-0916">Viral movement protein</keyword>